<dbReference type="Pfam" id="PF22694">
    <property type="entry name" value="CtpB_N-like"/>
    <property type="match status" value="1"/>
</dbReference>
<keyword evidence="8" id="KW-0812">Transmembrane</keyword>
<dbReference type="CDD" id="cd06782">
    <property type="entry name" value="cpPDZ_CPP-like"/>
    <property type="match status" value="1"/>
</dbReference>
<dbReference type="SMART" id="SM00245">
    <property type="entry name" value="TSPc"/>
    <property type="match status" value="1"/>
</dbReference>
<dbReference type="InterPro" id="IPR036365">
    <property type="entry name" value="PGBD-like_sf"/>
</dbReference>
<dbReference type="Pfam" id="PF17820">
    <property type="entry name" value="PDZ_6"/>
    <property type="match status" value="1"/>
</dbReference>
<keyword evidence="4 7" id="KW-0720">Serine protease</keyword>
<dbReference type="Gene3D" id="3.30.750.44">
    <property type="match status" value="1"/>
</dbReference>
<dbReference type="PROSITE" id="PS50106">
    <property type="entry name" value="PDZ"/>
    <property type="match status" value="1"/>
</dbReference>
<dbReference type="InterPro" id="IPR029045">
    <property type="entry name" value="ClpP/crotonase-like_dom_sf"/>
</dbReference>
<dbReference type="EMBL" id="BORC01000001">
    <property type="protein sequence ID" value="GIN60897.1"/>
    <property type="molecule type" value="Genomic_DNA"/>
</dbReference>
<evidence type="ECO:0000313" key="11">
    <source>
        <dbReference type="Proteomes" id="UP000682111"/>
    </source>
</evidence>
<dbReference type="Pfam" id="PF03572">
    <property type="entry name" value="Peptidase_S41"/>
    <property type="match status" value="1"/>
</dbReference>
<dbReference type="InterPro" id="IPR005151">
    <property type="entry name" value="Tail-specific_protease"/>
</dbReference>
<dbReference type="InterPro" id="IPR001478">
    <property type="entry name" value="PDZ"/>
</dbReference>
<gene>
    <name evidence="10" type="ORF">J27TS8_08900</name>
</gene>
<evidence type="ECO:0000256" key="5">
    <source>
        <dbReference type="ARBA" id="ARBA00051784"/>
    </source>
</evidence>
<dbReference type="Proteomes" id="UP000682111">
    <property type="component" value="Unassembled WGS sequence"/>
</dbReference>
<keyword evidence="8" id="KW-1133">Transmembrane helix</keyword>
<comment type="caution">
    <text evidence="10">The sequence shown here is derived from an EMBL/GenBank/DDBJ whole genome shotgun (WGS) entry which is preliminary data.</text>
</comment>
<evidence type="ECO:0000256" key="7">
    <source>
        <dbReference type="RuleBase" id="RU004404"/>
    </source>
</evidence>
<comment type="similarity">
    <text evidence="1 7">Belongs to the peptidase S41A family.</text>
</comment>
<dbReference type="InterPro" id="IPR036366">
    <property type="entry name" value="PGBDSf"/>
</dbReference>
<feature type="transmembrane region" description="Helical" evidence="8">
    <location>
        <begin position="54"/>
        <end position="75"/>
    </location>
</feature>
<keyword evidence="2 7" id="KW-0645">Protease</keyword>
<dbReference type="InterPro" id="IPR055210">
    <property type="entry name" value="CtpA/B_N"/>
</dbReference>
<organism evidence="10 11">
    <name type="scientific">Robertmurraya siralis</name>
    <dbReference type="NCBI Taxonomy" id="77777"/>
    <lineage>
        <taxon>Bacteria</taxon>
        <taxon>Bacillati</taxon>
        <taxon>Bacillota</taxon>
        <taxon>Bacilli</taxon>
        <taxon>Bacillales</taxon>
        <taxon>Bacillaceae</taxon>
        <taxon>Robertmurraya</taxon>
    </lineage>
</organism>
<dbReference type="GO" id="GO:0030288">
    <property type="term" value="C:outer membrane-bounded periplasmic space"/>
    <property type="evidence" value="ECO:0007669"/>
    <property type="project" value="TreeGrafter"/>
</dbReference>
<evidence type="ECO:0000256" key="2">
    <source>
        <dbReference type="ARBA" id="ARBA00022670"/>
    </source>
</evidence>
<protein>
    <recommendedName>
        <fullName evidence="6">C-terminal processing peptidase</fullName>
        <ecNumber evidence="6">3.4.21.102</ecNumber>
    </recommendedName>
</protein>
<dbReference type="InterPro" id="IPR004447">
    <property type="entry name" value="Peptidase_S41A"/>
</dbReference>
<dbReference type="GO" id="GO:0007165">
    <property type="term" value="P:signal transduction"/>
    <property type="evidence" value="ECO:0007669"/>
    <property type="project" value="TreeGrafter"/>
</dbReference>
<dbReference type="Gene3D" id="1.10.101.10">
    <property type="entry name" value="PGBD-like superfamily/PGBD"/>
    <property type="match status" value="1"/>
</dbReference>
<dbReference type="SUPFAM" id="SSF47090">
    <property type="entry name" value="PGBD-like"/>
    <property type="match status" value="1"/>
</dbReference>
<dbReference type="InterPro" id="IPR002477">
    <property type="entry name" value="Peptidoglycan-bd-like"/>
</dbReference>
<dbReference type="SUPFAM" id="SSF52096">
    <property type="entry name" value="ClpP/crotonase"/>
    <property type="match status" value="1"/>
</dbReference>
<dbReference type="AlphaFoldDB" id="A0A919WFN4"/>
<dbReference type="Gene3D" id="3.90.226.10">
    <property type="entry name" value="2-enoyl-CoA Hydratase, Chain A, domain 1"/>
    <property type="match status" value="1"/>
</dbReference>
<accession>A0A919WFN4</accession>
<feature type="domain" description="PDZ" evidence="9">
    <location>
        <begin position="138"/>
        <end position="206"/>
    </location>
</feature>
<comment type="catalytic activity">
    <reaction evidence="5">
        <text>The enzyme shows specific recognition of a C-terminal tripeptide, Xaa-Yaa-Zaa, in which Xaa is preferably Ala or Leu, Yaa is preferably Ala or Tyr, and Zaa is preferably Ala, but then cleaves at a variable distance from the C-terminus. A typical cleavage is -Ala-Ala-|-Arg-Ala-Ala-Lys-Glu-Asn-Tyr-Ala-Leu-Ala-Ala.</text>
        <dbReference type="EC" id="3.4.21.102"/>
    </reaction>
</comment>
<name>A0A919WFN4_9BACI</name>
<dbReference type="FunFam" id="2.30.42.10:FF:000063">
    <property type="entry name" value="Peptidase, S41 family"/>
    <property type="match status" value="1"/>
</dbReference>
<dbReference type="InterPro" id="IPR036034">
    <property type="entry name" value="PDZ_sf"/>
</dbReference>
<sequence length="514" mass="56968">MLDSKGFFKLLQCPRRVDSKEMKVVTILENEELNKESNENHSHSGFIQMKKFHFVMLLFFVVFLSAGITTFALAFGDEKAVPVISERKEFEKLYTAFDTIKKSYYKEVDENTLVNGAINGMVESLDDPYSDYMNEEEAANFHQSISSSFEGIGAEIQERDGNIVIVSPLKGSPAEKAGIRPEDKVLSVDGESIQGMSSTEAVMLIRGEKGSKVELEIERPGIEDHLMITIVRDTIPIETVYGEMIDEEIAKIQITSFSENTSKELIETLNELQNQGMKGLVLDLRQNPGGLLDQAIAISNLFVPEGDILFQVEDRDGNIEQVKSNNKNNASVPLVVVIDKGSASASEILAAAVSESAEVPLVGEKSFGKGTVQRAQDFADGSNIKFTTEKWLTPKGNWIHEKGISPDYEVALPEYSTLTILNPNDELQLSSSSAQVKSAQSMLKALGYDPGREDGFFDDKTEAAVIEFQKEQQLEATGILTGETSLRLMEKLRELINENDTQIQKAVELLKEQL</sequence>
<proteinExistence type="inferred from homology"/>
<dbReference type="CDD" id="cd07560">
    <property type="entry name" value="Peptidase_S41_CPP"/>
    <property type="match status" value="1"/>
</dbReference>
<evidence type="ECO:0000256" key="4">
    <source>
        <dbReference type="ARBA" id="ARBA00022825"/>
    </source>
</evidence>
<dbReference type="SUPFAM" id="SSF50156">
    <property type="entry name" value="PDZ domain-like"/>
    <property type="match status" value="1"/>
</dbReference>
<evidence type="ECO:0000256" key="6">
    <source>
        <dbReference type="ARBA" id="ARBA00066637"/>
    </source>
</evidence>
<evidence type="ECO:0000256" key="8">
    <source>
        <dbReference type="SAM" id="Phobius"/>
    </source>
</evidence>
<dbReference type="Gene3D" id="2.30.42.10">
    <property type="match status" value="1"/>
</dbReference>
<dbReference type="GO" id="GO:0006508">
    <property type="term" value="P:proteolysis"/>
    <property type="evidence" value="ECO:0007669"/>
    <property type="project" value="UniProtKB-KW"/>
</dbReference>
<dbReference type="EC" id="3.4.21.102" evidence="6"/>
<reference evidence="10" key="1">
    <citation type="submission" date="2021-03" db="EMBL/GenBank/DDBJ databases">
        <title>Antimicrobial resistance genes in bacteria isolated from Japanese honey, and their potential for conferring macrolide and lincosamide resistance in the American foulbrood pathogen Paenibacillus larvae.</title>
        <authorList>
            <person name="Okamoto M."/>
            <person name="Kumagai M."/>
            <person name="Kanamori H."/>
            <person name="Takamatsu D."/>
        </authorList>
    </citation>
    <scope>NUCLEOTIDE SEQUENCE</scope>
    <source>
        <strain evidence="10">J27TS8</strain>
    </source>
</reference>
<dbReference type="SMART" id="SM00228">
    <property type="entry name" value="PDZ"/>
    <property type="match status" value="1"/>
</dbReference>
<dbReference type="NCBIfam" id="TIGR00225">
    <property type="entry name" value="prc"/>
    <property type="match status" value="1"/>
</dbReference>
<keyword evidence="11" id="KW-1185">Reference proteome</keyword>
<dbReference type="FunFam" id="3.30.750.44:FF:000001">
    <property type="entry name" value="S41 family peptidase"/>
    <property type="match status" value="1"/>
</dbReference>
<dbReference type="PANTHER" id="PTHR32060">
    <property type="entry name" value="TAIL-SPECIFIC PROTEASE"/>
    <property type="match status" value="1"/>
</dbReference>
<evidence type="ECO:0000256" key="1">
    <source>
        <dbReference type="ARBA" id="ARBA00009179"/>
    </source>
</evidence>
<keyword evidence="8" id="KW-0472">Membrane</keyword>
<dbReference type="GO" id="GO:0004252">
    <property type="term" value="F:serine-type endopeptidase activity"/>
    <property type="evidence" value="ECO:0007669"/>
    <property type="project" value="UniProtKB-EC"/>
</dbReference>
<dbReference type="PANTHER" id="PTHR32060:SF30">
    <property type="entry name" value="CARBOXY-TERMINAL PROCESSING PROTEASE CTPA"/>
    <property type="match status" value="1"/>
</dbReference>
<dbReference type="InterPro" id="IPR041489">
    <property type="entry name" value="PDZ_6"/>
</dbReference>
<keyword evidence="3 7" id="KW-0378">Hydrolase</keyword>
<evidence type="ECO:0000313" key="10">
    <source>
        <dbReference type="EMBL" id="GIN60897.1"/>
    </source>
</evidence>
<evidence type="ECO:0000259" key="9">
    <source>
        <dbReference type="PROSITE" id="PS50106"/>
    </source>
</evidence>
<dbReference type="Pfam" id="PF01471">
    <property type="entry name" value="PG_binding_1"/>
    <property type="match status" value="1"/>
</dbReference>
<evidence type="ECO:0000256" key="3">
    <source>
        <dbReference type="ARBA" id="ARBA00022801"/>
    </source>
</evidence>